<dbReference type="PROSITE" id="PS50056">
    <property type="entry name" value="TYR_PHOSPHATASE_2"/>
    <property type="match status" value="1"/>
</dbReference>
<evidence type="ECO:0000256" key="6">
    <source>
        <dbReference type="ARBA" id="ARBA00023209"/>
    </source>
</evidence>
<dbReference type="SUPFAM" id="SSF52799">
    <property type="entry name" value="(Phosphotyrosine protein) phosphatases II"/>
    <property type="match status" value="1"/>
</dbReference>
<dbReference type="InterPro" id="IPR020422">
    <property type="entry name" value="TYR_PHOSPHATASE_DUAL_dom"/>
</dbReference>
<dbReference type="EMBL" id="CAXLJM020000020">
    <property type="protein sequence ID" value="CAL8087168.1"/>
    <property type="molecule type" value="Genomic_DNA"/>
</dbReference>
<comment type="pathway">
    <text evidence="1">Lipid metabolism.</text>
</comment>
<dbReference type="InterPro" id="IPR000340">
    <property type="entry name" value="Dual-sp_phosphatase_cat-dom"/>
</dbReference>
<gene>
    <name evidence="11" type="ORF">ODALV1_LOCUS6652</name>
</gene>
<keyword evidence="2" id="KW-0444">Lipid biosynthesis</keyword>
<sequence length="225" mass="25775">MDNNFPRGASPRGDFKVLPPKPTGPLKIFGIKMFARLSFYPTLFYNVVMARVSSRRWYDRIDKNVILGALPFRGMVDTLKKKDTVRGIISMNENYELWLFSHNKSGWANNGIKFLQLPTRDIFEAPCQSKLRQGVEFINDIRSHELGATVYVHCKAGRTRSATLVACYLMQKNNWTPTEAVNHMYSCRPHILLGPKQKYAIQKYYEDLHTLSSTTPGKRHSIASS</sequence>
<feature type="domain" description="Tyrosine specific protein phosphatases" evidence="10">
    <location>
        <begin position="135"/>
        <end position="199"/>
    </location>
</feature>
<evidence type="ECO:0000313" key="11">
    <source>
        <dbReference type="EMBL" id="CAL8087168.1"/>
    </source>
</evidence>
<evidence type="ECO:0000256" key="1">
    <source>
        <dbReference type="ARBA" id="ARBA00005189"/>
    </source>
</evidence>
<evidence type="ECO:0000259" key="9">
    <source>
        <dbReference type="PROSITE" id="PS50054"/>
    </source>
</evidence>
<evidence type="ECO:0000256" key="4">
    <source>
        <dbReference type="ARBA" id="ARBA00022912"/>
    </source>
</evidence>
<evidence type="ECO:0000313" key="12">
    <source>
        <dbReference type="Proteomes" id="UP001642540"/>
    </source>
</evidence>
<reference evidence="11 12" key="1">
    <citation type="submission" date="2024-08" db="EMBL/GenBank/DDBJ databases">
        <authorList>
            <person name="Cucini C."/>
            <person name="Frati F."/>
        </authorList>
    </citation>
    <scope>NUCLEOTIDE SEQUENCE [LARGE SCALE GENOMIC DNA]</scope>
</reference>
<evidence type="ECO:0000256" key="3">
    <source>
        <dbReference type="ARBA" id="ARBA00022801"/>
    </source>
</evidence>
<dbReference type="Gene3D" id="3.90.190.10">
    <property type="entry name" value="Protein tyrosine phosphatase superfamily"/>
    <property type="match status" value="1"/>
</dbReference>
<dbReference type="PROSITE" id="PS00383">
    <property type="entry name" value="TYR_PHOSPHATASE_1"/>
    <property type="match status" value="1"/>
</dbReference>
<evidence type="ECO:0000259" key="10">
    <source>
        <dbReference type="PROSITE" id="PS50056"/>
    </source>
</evidence>
<dbReference type="InterPro" id="IPR042165">
    <property type="entry name" value="PTPMT1"/>
</dbReference>
<dbReference type="InterPro" id="IPR016130">
    <property type="entry name" value="Tyr_Pase_AS"/>
</dbReference>
<dbReference type="InterPro" id="IPR000387">
    <property type="entry name" value="Tyr_Pase_dom"/>
</dbReference>
<keyword evidence="4" id="KW-0904">Protein phosphatase</keyword>
<name>A0ABP1Q4N3_9HEXA</name>
<keyword evidence="3" id="KW-0378">Hydrolase</keyword>
<evidence type="ECO:0000256" key="8">
    <source>
        <dbReference type="ARBA" id="ARBA00025707"/>
    </source>
</evidence>
<accession>A0ABP1Q4N3</accession>
<feature type="domain" description="Tyrosine-protein phosphatase" evidence="9">
    <location>
        <begin position="57"/>
        <end position="210"/>
    </location>
</feature>
<dbReference type="SMART" id="SM00195">
    <property type="entry name" value="DSPc"/>
    <property type="match status" value="1"/>
</dbReference>
<evidence type="ECO:0000256" key="7">
    <source>
        <dbReference type="ARBA" id="ARBA00023264"/>
    </source>
</evidence>
<dbReference type="PANTHER" id="PTHR46712:SF1">
    <property type="entry name" value="PHOSPHATIDYLGLYCEROPHOSPHATASE AND PROTEIN-TYROSINE PHOSPHATASE 1"/>
    <property type="match status" value="1"/>
</dbReference>
<evidence type="ECO:0000256" key="5">
    <source>
        <dbReference type="ARBA" id="ARBA00023098"/>
    </source>
</evidence>
<protein>
    <recommendedName>
        <fullName evidence="13">Phosphatidylglycerophosphatase and protein-tyrosine phosphatase 1</fullName>
    </recommendedName>
</protein>
<keyword evidence="5" id="KW-0443">Lipid metabolism</keyword>
<evidence type="ECO:0008006" key="13">
    <source>
        <dbReference type="Google" id="ProtNLM"/>
    </source>
</evidence>
<organism evidence="11 12">
    <name type="scientific">Orchesella dallaii</name>
    <dbReference type="NCBI Taxonomy" id="48710"/>
    <lineage>
        <taxon>Eukaryota</taxon>
        <taxon>Metazoa</taxon>
        <taxon>Ecdysozoa</taxon>
        <taxon>Arthropoda</taxon>
        <taxon>Hexapoda</taxon>
        <taxon>Collembola</taxon>
        <taxon>Entomobryomorpha</taxon>
        <taxon>Entomobryoidea</taxon>
        <taxon>Orchesellidae</taxon>
        <taxon>Orchesellinae</taxon>
        <taxon>Orchesella</taxon>
    </lineage>
</organism>
<comment type="pathway">
    <text evidence="8">Phospholipid metabolism.</text>
</comment>
<dbReference type="PROSITE" id="PS50054">
    <property type="entry name" value="TYR_PHOSPHATASE_DUAL"/>
    <property type="match status" value="1"/>
</dbReference>
<dbReference type="Proteomes" id="UP001642540">
    <property type="component" value="Unassembled WGS sequence"/>
</dbReference>
<proteinExistence type="predicted"/>
<comment type="caution">
    <text evidence="11">The sequence shown here is derived from an EMBL/GenBank/DDBJ whole genome shotgun (WGS) entry which is preliminary data.</text>
</comment>
<keyword evidence="7" id="KW-1208">Phospholipid metabolism</keyword>
<dbReference type="CDD" id="cd14524">
    <property type="entry name" value="PTPMT1"/>
    <property type="match status" value="1"/>
</dbReference>
<dbReference type="PANTHER" id="PTHR46712">
    <property type="entry name" value="PHOSPHATIDYLGLYCEROPHOSPHATASE AND PROTEIN-TYROSINE PHOSPHATASE 1"/>
    <property type="match status" value="1"/>
</dbReference>
<keyword evidence="6" id="KW-0594">Phospholipid biosynthesis</keyword>
<dbReference type="Pfam" id="PF00782">
    <property type="entry name" value="DSPc"/>
    <property type="match status" value="1"/>
</dbReference>
<keyword evidence="12" id="KW-1185">Reference proteome</keyword>
<evidence type="ECO:0000256" key="2">
    <source>
        <dbReference type="ARBA" id="ARBA00022516"/>
    </source>
</evidence>
<dbReference type="InterPro" id="IPR044596">
    <property type="entry name" value="PTPMT1-like"/>
</dbReference>
<dbReference type="InterPro" id="IPR029021">
    <property type="entry name" value="Prot-tyrosine_phosphatase-like"/>
</dbReference>